<evidence type="ECO:0000256" key="7">
    <source>
        <dbReference type="SAM" id="Phobius"/>
    </source>
</evidence>
<comment type="caution">
    <text evidence="10">The sequence shown here is derived from an EMBL/GenBank/DDBJ whole genome shotgun (WGS) entry which is preliminary data.</text>
</comment>
<dbReference type="InterPro" id="IPR037185">
    <property type="entry name" value="EmrE-like"/>
</dbReference>
<gene>
    <name evidence="10" type="ORF">EFD55_28535</name>
    <name evidence="9" type="ORF">FHS26_006094</name>
</gene>
<evidence type="ECO:0000256" key="4">
    <source>
        <dbReference type="ARBA" id="ARBA00022989"/>
    </source>
</evidence>
<evidence type="ECO:0000256" key="1">
    <source>
        <dbReference type="ARBA" id="ARBA00004651"/>
    </source>
</evidence>
<sequence length="353" mass="37750">MISKHTHLWPGVPLALGSAVLFGASAPLSKLLVGSIDPWLLAGILYLGAGLGLAVVHWGRRLIGLTDVEAPLQKADLPWLAFVVLFGGMLGPLFLMLGLSHTSASSGSLLLNLEGLATMGIAWLVFRENVDKRLLLGAGAILAGAVLLSWNGEALRLDEGSLFIAAACLSWGIDNNLTRKLSSADPVQIAMIKGVVAGSSNLLLAFIFGASLPQAGLVGAGALVGFLGVGVSLVMFMLGLRHLGTARTGAYFSLAPFIGAVLAVVIFGEALTFQVIAAGVLMAIGLWLHLAERHDHEHEHGALEHEHSHVHDEHHQHSHDGPFSEPHSHWHRHEPLRHKHPHYPDLHHRHSHE</sequence>
<dbReference type="Pfam" id="PF00892">
    <property type="entry name" value="EamA"/>
    <property type="match status" value="2"/>
</dbReference>
<keyword evidence="5 7" id="KW-0472">Membrane</keyword>
<evidence type="ECO:0000256" key="3">
    <source>
        <dbReference type="ARBA" id="ARBA00022692"/>
    </source>
</evidence>
<dbReference type="AlphaFoldDB" id="A0A3R9A9A6"/>
<feature type="compositionally biased region" description="Basic residues" evidence="6">
    <location>
        <begin position="329"/>
        <end position="353"/>
    </location>
</feature>
<organism evidence="10 11">
    <name type="scientific">Rhizobium pisi</name>
    <dbReference type="NCBI Taxonomy" id="574561"/>
    <lineage>
        <taxon>Bacteria</taxon>
        <taxon>Pseudomonadati</taxon>
        <taxon>Pseudomonadota</taxon>
        <taxon>Alphaproteobacteria</taxon>
        <taxon>Hyphomicrobiales</taxon>
        <taxon>Rhizobiaceae</taxon>
        <taxon>Rhizobium/Agrobacterium group</taxon>
        <taxon>Rhizobium</taxon>
    </lineage>
</organism>
<feature type="region of interest" description="Disordered" evidence="6">
    <location>
        <begin position="298"/>
        <end position="353"/>
    </location>
</feature>
<keyword evidence="4 7" id="KW-1133">Transmembrane helix</keyword>
<feature type="compositionally biased region" description="Basic and acidic residues" evidence="6">
    <location>
        <begin position="298"/>
        <end position="328"/>
    </location>
</feature>
<protein>
    <submittedName>
        <fullName evidence="10">DMT family transporter</fullName>
    </submittedName>
    <submittedName>
        <fullName evidence="9">Drug/metabolite transporter (DMT)-like permease</fullName>
    </submittedName>
</protein>
<reference evidence="9 12" key="2">
    <citation type="submission" date="2020-08" db="EMBL/GenBank/DDBJ databases">
        <title>Genomic Encyclopedia of Type Strains, Phase III (KMG-III): the genomes of soil and plant-associated and newly described type strains.</title>
        <authorList>
            <person name="Whitman W."/>
        </authorList>
    </citation>
    <scope>NUCLEOTIDE SEQUENCE [LARGE SCALE GENOMIC DNA]</scope>
    <source>
        <strain evidence="9 12">CECT 4113</strain>
    </source>
</reference>
<accession>A0A3R9A9A6</accession>
<feature type="transmembrane region" description="Helical" evidence="7">
    <location>
        <begin position="79"/>
        <end position="97"/>
    </location>
</feature>
<dbReference type="PANTHER" id="PTHR42920:SF11">
    <property type="entry name" value="INNER MEMBRANE PROTEIN YTFF"/>
    <property type="match status" value="1"/>
</dbReference>
<feature type="transmembrane region" description="Helical" evidence="7">
    <location>
        <begin position="273"/>
        <end position="290"/>
    </location>
</feature>
<dbReference type="Proteomes" id="UP000277279">
    <property type="component" value="Unassembled WGS sequence"/>
</dbReference>
<dbReference type="InterPro" id="IPR051258">
    <property type="entry name" value="Diverse_Substrate_Transporter"/>
</dbReference>
<feature type="transmembrane region" description="Helical" evidence="7">
    <location>
        <begin position="109"/>
        <end position="126"/>
    </location>
</feature>
<reference evidence="10 11" key="1">
    <citation type="submission" date="2018-11" db="EMBL/GenBank/DDBJ databases">
        <authorList>
            <person name="Huo Y."/>
        </authorList>
    </citation>
    <scope>NUCLEOTIDE SEQUENCE [LARGE SCALE GENOMIC DNA]</scope>
    <source>
        <strain evidence="10 11">DSM 30132</strain>
    </source>
</reference>
<evidence type="ECO:0000256" key="5">
    <source>
        <dbReference type="ARBA" id="ARBA00023136"/>
    </source>
</evidence>
<keyword evidence="2" id="KW-1003">Cell membrane</keyword>
<dbReference type="RefSeq" id="WP_125849755.1">
    <property type="nucleotide sequence ID" value="NZ_JACHXH010000030.1"/>
</dbReference>
<feature type="domain" description="EamA" evidence="8">
    <location>
        <begin position="160"/>
        <end position="288"/>
    </location>
</feature>
<evidence type="ECO:0000259" key="8">
    <source>
        <dbReference type="Pfam" id="PF00892"/>
    </source>
</evidence>
<evidence type="ECO:0000256" key="2">
    <source>
        <dbReference type="ARBA" id="ARBA00022475"/>
    </source>
</evidence>
<dbReference type="EMBL" id="RJJT01000028">
    <property type="protein sequence ID" value="RSB63440.1"/>
    <property type="molecule type" value="Genomic_DNA"/>
</dbReference>
<dbReference type="InterPro" id="IPR000620">
    <property type="entry name" value="EamA_dom"/>
</dbReference>
<feature type="transmembrane region" description="Helical" evidence="7">
    <location>
        <begin position="133"/>
        <end position="150"/>
    </location>
</feature>
<dbReference type="GO" id="GO:0005886">
    <property type="term" value="C:plasma membrane"/>
    <property type="evidence" value="ECO:0007669"/>
    <property type="project" value="UniProtKB-SubCell"/>
</dbReference>
<proteinExistence type="predicted"/>
<evidence type="ECO:0000313" key="10">
    <source>
        <dbReference type="EMBL" id="RSB63440.1"/>
    </source>
</evidence>
<evidence type="ECO:0000313" key="12">
    <source>
        <dbReference type="Proteomes" id="UP000518315"/>
    </source>
</evidence>
<feature type="transmembrane region" description="Helical" evidence="7">
    <location>
        <begin position="217"/>
        <end position="238"/>
    </location>
</feature>
<evidence type="ECO:0000313" key="9">
    <source>
        <dbReference type="EMBL" id="MBB3138316.1"/>
    </source>
</evidence>
<dbReference type="Proteomes" id="UP000518315">
    <property type="component" value="Unassembled WGS sequence"/>
</dbReference>
<dbReference type="OrthoDB" id="9794287at2"/>
<feature type="transmembrane region" description="Helical" evidence="7">
    <location>
        <begin position="39"/>
        <end position="58"/>
    </location>
</feature>
<evidence type="ECO:0000256" key="6">
    <source>
        <dbReference type="SAM" id="MobiDB-lite"/>
    </source>
</evidence>
<dbReference type="PANTHER" id="PTHR42920">
    <property type="entry name" value="OS03G0707200 PROTEIN-RELATED"/>
    <property type="match status" value="1"/>
</dbReference>
<keyword evidence="3 7" id="KW-0812">Transmembrane</keyword>
<feature type="domain" description="EamA" evidence="8">
    <location>
        <begin position="10"/>
        <end position="149"/>
    </location>
</feature>
<feature type="transmembrane region" description="Helical" evidence="7">
    <location>
        <begin position="12"/>
        <end position="33"/>
    </location>
</feature>
<keyword evidence="12" id="KW-1185">Reference proteome</keyword>
<comment type="subcellular location">
    <subcellularLocation>
        <location evidence="1">Cell membrane</location>
        <topology evidence="1">Multi-pass membrane protein</topology>
    </subcellularLocation>
</comment>
<dbReference type="EMBL" id="JACHXH010000030">
    <property type="protein sequence ID" value="MBB3138316.1"/>
    <property type="molecule type" value="Genomic_DNA"/>
</dbReference>
<dbReference type="SUPFAM" id="SSF103481">
    <property type="entry name" value="Multidrug resistance efflux transporter EmrE"/>
    <property type="match status" value="2"/>
</dbReference>
<name>A0A3R9A9A6_9HYPH</name>
<evidence type="ECO:0000313" key="11">
    <source>
        <dbReference type="Proteomes" id="UP000277279"/>
    </source>
</evidence>
<feature type="transmembrane region" description="Helical" evidence="7">
    <location>
        <begin position="190"/>
        <end position="211"/>
    </location>
</feature>